<protein>
    <submittedName>
        <fullName evidence="5">Acyltransferase domain-containing protein</fullName>
        <ecNumber evidence="5">2.3.1.-</ecNumber>
    </submittedName>
</protein>
<evidence type="ECO:0000259" key="4">
    <source>
        <dbReference type="SMART" id="SM00827"/>
    </source>
</evidence>
<keyword evidence="1 5" id="KW-0808">Transferase</keyword>
<dbReference type="PANTHER" id="PTHR43775:SF51">
    <property type="entry name" value="INACTIVE PHENOLPHTHIOCEROL SYNTHESIS POLYKETIDE SYNTHASE TYPE I PKS1-RELATED"/>
    <property type="match status" value="1"/>
</dbReference>
<evidence type="ECO:0000313" key="6">
    <source>
        <dbReference type="Proteomes" id="UP001596112"/>
    </source>
</evidence>
<dbReference type="EC" id="2.3.1.-" evidence="5"/>
<dbReference type="SUPFAM" id="SSF55048">
    <property type="entry name" value="Probable ACP-binding domain of malonyl-CoA ACP transacylase"/>
    <property type="match status" value="1"/>
</dbReference>
<accession>A0ABW1BJT0</accession>
<dbReference type="InterPro" id="IPR001227">
    <property type="entry name" value="Ac_transferase_dom_sf"/>
</dbReference>
<evidence type="ECO:0000256" key="1">
    <source>
        <dbReference type="ARBA" id="ARBA00022679"/>
    </source>
</evidence>
<proteinExistence type="predicted"/>
<dbReference type="SUPFAM" id="SSF52151">
    <property type="entry name" value="FabD/lysophospholipase-like"/>
    <property type="match status" value="1"/>
</dbReference>
<gene>
    <name evidence="5" type="ORF">ACFQGO_39080</name>
</gene>
<dbReference type="InterPro" id="IPR016035">
    <property type="entry name" value="Acyl_Trfase/lysoPLipase"/>
</dbReference>
<keyword evidence="6" id="KW-1185">Reference proteome</keyword>
<evidence type="ECO:0000256" key="2">
    <source>
        <dbReference type="ARBA" id="ARBA00023268"/>
    </source>
</evidence>
<dbReference type="RefSeq" id="WP_272173568.1">
    <property type="nucleotide sequence ID" value="NZ_JAQOSL010000195.1"/>
</dbReference>
<feature type="domain" description="Malonyl-CoA:ACP transacylase (MAT)" evidence="4">
    <location>
        <begin position="1"/>
        <end position="186"/>
    </location>
</feature>
<dbReference type="InterPro" id="IPR014043">
    <property type="entry name" value="Acyl_transferase_dom"/>
</dbReference>
<dbReference type="GO" id="GO:0016746">
    <property type="term" value="F:acyltransferase activity"/>
    <property type="evidence" value="ECO:0007669"/>
    <property type="project" value="UniProtKB-KW"/>
</dbReference>
<reference evidence="6" key="1">
    <citation type="journal article" date="2019" name="Int. J. Syst. Evol. Microbiol.">
        <title>The Global Catalogue of Microorganisms (GCM) 10K type strain sequencing project: providing services to taxonomists for standard genome sequencing and annotation.</title>
        <authorList>
            <consortium name="The Broad Institute Genomics Platform"/>
            <consortium name="The Broad Institute Genome Sequencing Center for Infectious Disease"/>
            <person name="Wu L."/>
            <person name="Ma J."/>
        </authorList>
    </citation>
    <scope>NUCLEOTIDE SEQUENCE [LARGE SCALE GENOMIC DNA]</scope>
    <source>
        <strain evidence="6">JCM 9918</strain>
    </source>
</reference>
<evidence type="ECO:0000313" key="5">
    <source>
        <dbReference type="EMBL" id="MFC5813433.1"/>
    </source>
</evidence>
<dbReference type="PANTHER" id="PTHR43775">
    <property type="entry name" value="FATTY ACID SYNTHASE"/>
    <property type="match status" value="1"/>
</dbReference>
<dbReference type="Proteomes" id="UP001596112">
    <property type="component" value="Unassembled WGS sequence"/>
</dbReference>
<organism evidence="5 6">
    <name type="scientific">Streptomyces heilongjiangensis</name>
    <dbReference type="NCBI Taxonomy" id="945052"/>
    <lineage>
        <taxon>Bacteria</taxon>
        <taxon>Bacillati</taxon>
        <taxon>Actinomycetota</taxon>
        <taxon>Actinomycetes</taxon>
        <taxon>Kitasatosporales</taxon>
        <taxon>Streptomycetaceae</taxon>
        <taxon>Streptomyces</taxon>
    </lineage>
</organism>
<dbReference type="InterPro" id="IPR016036">
    <property type="entry name" value="Malonyl_transacylase_ACP-bd"/>
</dbReference>
<sequence length="186" mass="19533">TEFAQPALFALEVALFRLLESWGVRPDVLAGHSIGEIAAAHVAGVWSLADACRLVVARGRLMQALPVGGAMVAVEASEGEVLPLLDGAGPVGLAAVNGPRSVVVAGEADAVEEIAARFRAQDRRVTALRVSHAFHSPLMEPMLADFRKVVEGLAHGSARLPFVSTVTGALVTGEELASPDYWVRHV</sequence>
<keyword evidence="2" id="KW-0511">Multifunctional enzyme</keyword>
<feature type="non-terminal residue" evidence="5">
    <location>
        <position position="186"/>
    </location>
</feature>
<evidence type="ECO:0000256" key="3">
    <source>
        <dbReference type="ARBA" id="ARBA00023315"/>
    </source>
</evidence>
<dbReference type="InterPro" id="IPR050091">
    <property type="entry name" value="PKS_NRPS_Biosynth_Enz"/>
</dbReference>
<keyword evidence="3 5" id="KW-0012">Acyltransferase</keyword>
<name>A0ABW1BJT0_9ACTN</name>
<dbReference type="Gene3D" id="3.40.366.10">
    <property type="entry name" value="Malonyl-Coenzyme A Acyl Carrier Protein, domain 2"/>
    <property type="match status" value="1"/>
</dbReference>
<comment type="caution">
    <text evidence="5">The sequence shown here is derived from an EMBL/GenBank/DDBJ whole genome shotgun (WGS) entry which is preliminary data.</text>
</comment>
<dbReference type="EMBL" id="JBHSNZ010000131">
    <property type="protein sequence ID" value="MFC5813433.1"/>
    <property type="molecule type" value="Genomic_DNA"/>
</dbReference>
<feature type="non-terminal residue" evidence="5">
    <location>
        <position position="1"/>
    </location>
</feature>
<dbReference type="Pfam" id="PF00698">
    <property type="entry name" value="Acyl_transf_1"/>
    <property type="match status" value="1"/>
</dbReference>
<dbReference type="SMART" id="SM00827">
    <property type="entry name" value="PKS_AT"/>
    <property type="match status" value="1"/>
</dbReference>